<dbReference type="Proteomes" id="UP000218287">
    <property type="component" value="Chromosome"/>
</dbReference>
<gene>
    <name evidence="1" type="ORF">NIES21_20360</name>
</gene>
<dbReference type="EMBL" id="AP018174">
    <property type="protein sequence ID" value="BAY16213.1"/>
    <property type="molecule type" value="Genomic_DNA"/>
</dbReference>
<proteinExistence type="predicted"/>
<organism evidence="1 2">
    <name type="scientific">Anabaenopsis circularis NIES-21</name>
    <dbReference type="NCBI Taxonomy" id="1085406"/>
    <lineage>
        <taxon>Bacteria</taxon>
        <taxon>Bacillati</taxon>
        <taxon>Cyanobacteriota</taxon>
        <taxon>Cyanophyceae</taxon>
        <taxon>Nostocales</taxon>
        <taxon>Nodulariaceae</taxon>
        <taxon>Anabaenopsis</taxon>
    </lineage>
</organism>
<keyword evidence="2" id="KW-1185">Reference proteome</keyword>
<accession>A0A1Z4GFD2</accession>
<dbReference type="PANTHER" id="PTHR35586">
    <property type="entry name" value="SLL1691 PROTEIN"/>
    <property type="match status" value="1"/>
</dbReference>
<dbReference type="AlphaFoldDB" id="A0A1Z4GFD2"/>
<dbReference type="Pfam" id="PF11103">
    <property type="entry name" value="DUF2887"/>
    <property type="match status" value="1"/>
</dbReference>
<name>A0A1Z4GFD2_9CYAN</name>
<evidence type="ECO:0000313" key="1">
    <source>
        <dbReference type="EMBL" id="BAY16213.1"/>
    </source>
</evidence>
<reference evidence="1 2" key="1">
    <citation type="submission" date="2017-06" db="EMBL/GenBank/DDBJ databases">
        <title>Genome sequencing of cyanobaciteial culture collection at National Institute for Environmental Studies (NIES).</title>
        <authorList>
            <person name="Hirose Y."/>
            <person name="Shimura Y."/>
            <person name="Fujisawa T."/>
            <person name="Nakamura Y."/>
            <person name="Kawachi M."/>
        </authorList>
    </citation>
    <scope>NUCLEOTIDE SEQUENCE [LARGE SCALE GENOMIC DNA]</scope>
    <source>
        <strain evidence="1 2">NIES-21</strain>
    </source>
</reference>
<sequence length="179" mass="20752">MKTDSIFYQLFAEFPNIFFELLGRSISDNQDYQFRSVEIKQTAFRIDGVFLPTANNSDQTVYFCEVQFQKDELLYNCLFAELFLFCNQNPATYDWYAVIIYPMRSLEPDNTKLYQILLDSSKVQRVYLDEIEPTSKSLGIGIIKLVVEPEENAANRARNLISQTRQEIANPLSSQAIID</sequence>
<evidence type="ECO:0000313" key="2">
    <source>
        <dbReference type="Proteomes" id="UP000218287"/>
    </source>
</evidence>
<dbReference type="PANTHER" id="PTHR35586:SF2">
    <property type="entry name" value="SLL1542 PROTEIN"/>
    <property type="match status" value="1"/>
</dbReference>
<dbReference type="InterPro" id="IPR022573">
    <property type="entry name" value="DUF2887"/>
</dbReference>
<dbReference type="InterPro" id="IPR010106">
    <property type="entry name" value="RpnA"/>
</dbReference>
<dbReference type="NCBIfam" id="TIGR01784">
    <property type="entry name" value="T_den_put_tspse"/>
    <property type="match status" value="1"/>
</dbReference>
<evidence type="ECO:0008006" key="3">
    <source>
        <dbReference type="Google" id="ProtNLM"/>
    </source>
</evidence>
<protein>
    <recommendedName>
        <fullName evidence="3">Flagellar assembly protein H</fullName>
    </recommendedName>
</protein>